<dbReference type="Gene3D" id="3.40.50.300">
    <property type="entry name" value="P-loop containing nucleotide triphosphate hydrolases"/>
    <property type="match status" value="1"/>
</dbReference>
<organism evidence="1 2">
    <name type="scientific">Gracilariopsis chorda</name>
    <dbReference type="NCBI Taxonomy" id="448386"/>
    <lineage>
        <taxon>Eukaryota</taxon>
        <taxon>Rhodophyta</taxon>
        <taxon>Florideophyceae</taxon>
        <taxon>Rhodymeniophycidae</taxon>
        <taxon>Gracilariales</taxon>
        <taxon>Gracilariaceae</taxon>
        <taxon>Gracilariopsis</taxon>
    </lineage>
</organism>
<dbReference type="Proteomes" id="UP000247409">
    <property type="component" value="Unassembled WGS sequence"/>
</dbReference>
<comment type="caution">
    <text evidence="1">The sequence shown here is derived from an EMBL/GenBank/DDBJ whole genome shotgun (WGS) entry which is preliminary data.</text>
</comment>
<dbReference type="STRING" id="448386.A0A2V3IM89"/>
<accession>A0A2V3IM89</accession>
<dbReference type="AlphaFoldDB" id="A0A2V3IM89"/>
<evidence type="ECO:0000313" key="1">
    <source>
        <dbReference type="EMBL" id="PXF42230.1"/>
    </source>
</evidence>
<sequence>MEDTEQVNRLEKRVADINNLIESHKNNEGNRLKDWKKPDTIAWATEFRKNLPSYFTEEHMDELNLILAVFSVVTGKVKKYDRPRKPQLLSAILFVDSMVHGESQLAELANNCNDAAEADAAERQKRYHENAIVYGTTGAFELDLLLTQYYGKNIRSKTGDNLIVDEGDTLLIDNLGNTLHIFHSIQDLKHLNYVFVSIWRAVHAKDVIYYESSVAIVKQLIQSQIRDGPLLFPNWLDDYVQSRLHIWIRNAYNAKSMEEGDQYKLYETGRKRGEVVVVDLYTGVEMPSTH</sequence>
<protein>
    <submittedName>
        <fullName evidence="1">Uncharacterized protein</fullName>
    </submittedName>
</protein>
<dbReference type="InterPro" id="IPR027417">
    <property type="entry name" value="P-loop_NTPase"/>
</dbReference>
<dbReference type="EMBL" id="NBIV01000172">
    <property type="protein sequence ID" value="PXF42230.1"/>
    <property type="molecule type" value="Genomic_DNA"/>
</dbReference>
<name>A0A2V3IM89_9FLOR</name>
<evidence type="ECO:0000313" key="2">
    <source>
        <dbReference type="Proteomes" id="UP000247409"/>
    </source>
</evidence>
<keyword evidence="2" id="KW-1185">Reference proteome</keyword>
<gene>
    <name evidence="1" type="ORF">BWQ96_08058</name>
</gene>
<dbReference type="GO" id="GO:0006605">
    <property type="term" value="P:protein targeting"/>
    <property type="evidence" value="ECO:0007669"/>
    <property type="project" value="InterPro"/>
</dbReference>
<proteinExistence type="predicted"/>
<dbReference type="PANTHER" id="PTHR30612">
    <property type="entry name" value="SECA INNER MEMBRANE COMPONENT OF SEC PROTEIN SECRETION SYSTEM"/>
    <property type="match status" value="1"/>
</dbReference>
<dbReference type="PANTHER" id="PTHR30612:SF0">
    <property type="entry name" value="CHLOROPLAST PROTEIN-TRANSPORTING ATPASE"/>
    <property type="match status" value="1"/>
</dbReference>
<reference evidence="1 2" key="1">
    <citation type="journal article" date="2018" name="Mol. Biol. Evol.">
        <title>Analysis of the draft genome of the red seaweed Gracilariopsis chorda provides insights into genome size evolution in Rhodophyta.</title>
        <authorList>
            <person name="Lee J."/>
            <person name="Yang E.C."/>
            <person name="Graf L."/>
            <person name="Yang J.H."/>
            <person name="Qiu H."/>
            <person name="Zel Zion U."/>
            <person name="Chan C.X."/>
            <person name="Stephens T.G."/>
            <person name="Weber A.P.M."/>
            <person name="Boo G.H."/>
            <person name="Boo S.M."/>
            <person name="Kim K.M."/>
            <person name="Shin Y."/>
            <person name="Jung M."/>
            <person name="Lee S.J."/>
            <person name="Yim H.S."/>
            <person name="Lee J.H."/>
            <person name="Bhattacharya D."/>
            <person name="Yoon H.S."/>
        </authorList>
    </citation>
    <scope>NUCLEOTIDE SEQUENCE [LARGE SCALE GENOMIC DNA]</scope>
    <source>
        <strain evidence="1 2">SKKU-2015</strain>
        <tissue evidence="1">Whole body</tissue>
    </source>
</reference>
<dbReference type="OrthoDB" id="27934at2759"/>
<dbReference type="InterPro" id="IPR000185">
    <property type="entry name" value="SecA"/>
</dbReference>
<dbReference type="GO" id="GO:0006886">
    <property type="term" value="P:intracellular protein transport"/>
    <property type="evidence" value="ECO:0007669"/>
    <property type="project" value="InterPro"/>
</dbReference>
<dbReference type="GO" id="GO:0005524">
    <property type="term" value="F:ATP binding"/>
    <property type="evidence" value="ECO:0007669"/>
    <property type="project" value="InterPro"/>
</dbReference>